<dbReference type="STRING" id="153496.A0U89_01135"/>
<evidence type="ECO:0000313" key="2">
    <source>
        <dbReference type="Proteomes" id="UP000179145"/>
    </source>
</evidence>
<dbReference type="Pfam" id="PF13778">
    <property type="entry name" value="DUF4174"/>
    <property type="match status" value="1"/>
</dbReference>
<name>A0A1D8UQQ6_9PROT</name>
<accession>A0A1D8UQQ6</accession>
<keyword evidence="2" id="KW-1185">Reference proteome</keyword>
<gene>
    <name evidence="1" type="ORF">A0U89_01135</name>
</gene>
<dbReference type="EMBL" id="CP014674">
    <property type="protein sequence ID" value="AOX15964.1"/>
    <property type="molecule type" value="Genomic_DNA"/>
</dbReference>
<dbReference type="Proteomes" id="UP000179145">
    <property type="component" value="Chromosome"/>
</dbReference>
<sequence length="143" mass="16482">MRRWFVLSAFLIVFGAFWGCASESLRAYQWHNRIVLVFADSEHDPQLRQQKDNMEEDPSGLRERDLTVIAIIGQAKPRFWRGEIRHLDNRTLRNEYGVALGTGFALRLIGKDGGTKWRSSKPVPLENIYGVIDAMPMRRAGEH</sequence>
<proteinExistence type="predicted"/>
<evidence type="ECO:0000313" key="1">
    <source>
        <dbReference type="EMBL" id="AOX15964.1"/>
    </source>
</evidence>
<reference evidence="1 2" key="1">
    <citation type="journal article" date="2016" name="Microb. Cell Fact.">
        <title>Dissection of exopolysaccharide biosynthesis in Kozakia baliensis.</title>
        <authorList>
            <person name="Brandt J.U."/>
            <person name="Jakob F."/>
            <person name="Behr J."/>
            <person name="Geissler A.J."/>
            <person name="Vogel R.F."/>
        </authorList>
    </citation>
    <scope>NUCLEOTIDE SEQUENCE [LARGE SCALE GENOMIC DNA]</scope>
    <source>
        <strain evidence="1 2">DSM 14400</strain>
    </source>
</reference>
<protein>
    <submittedName>
        <fullName evidence="1">Uncharacterized protein</fullName>
    </submittedName>
</protein>
<dbReference type="RefSeq" id="WP_029603802.1">
    <property type="nucleotide sequence ID" value="NZ_BJVW01000004.1"/>
</dbReference>
<dbReference type="KEGG" id="kba:A0U89_01135"/>
<dbReference type="AlphaFoldDB" id="A0A1D8UQQ6"/>
<organism evidence="1 2">
    <name type="scientific">Kozakia baliensis</name>
    <dbReference type="NCBI Taxonomy" id="153496"/>
    <lineage>
        <taxon>Bacteria</taxon>
        <taxon>Pseudomonadati</taxon>
        <taxon>Pseudomonadota</taxon>
        <taxon>Alphaproteobacteria</taxon>
        <taxon>Acetobacterales</taxon>
        <taxon>Acetobacteraceae</taxon>
        <taxon>Kozakia</taxon>
    </lineage>
</organism>
<dbReference type="eggNOG" id="ENOG5032P3A">
    <property type="taxonomic scope" value="Bacteria"/>
</dbReference>
<dbReference type="InterPro" id="IPR025232">
    <property type="entry name" value="DUF4174"/>
</dbReference>
<dbReference type="OrthoDB" id="7362103at2"/>